<protein>
    <submittedName>
        <fullName evidence="7">LysE family transporter</fullName>
    </submittedName>
</protein>
<dbReference type="RefSeq" id="WP_195809544.1">
    <property type="nucleotide sequence ID" value="NZ_CP064795.1"/>
</dbReference>
<evidence type="ECO:0000256" key="1">
    <source>
        <dbReference type="ARBA" id="ARBA00004651"/>
    </source>
</evidence>
<dbReference type="PANTHER" id="PTHR30086">
    <property type="entry name" value="ARGININE EXPORTER PROTEIN ARGO"/>
    <property type="match status" value="1"/>
</dbReference>
<dbReference type="KEGG" id="smaa:IT774_09275"/>
<dbReference type="EMBL" id="CP064795">
    <property type="protein sequence ID" value="QPG04448.1"/>
    <property type="molecule type" value="Genomic_DNA"/>
</dbReference>
<feature type="transmembrane region" description="Helical" evidence="6">
    <location>
        <begin position="193"/>
        <end position="219"/>
    </location>
</feature>
<evidence type="ECO:0000256" key="6">
    <source>
        <dbReference type="SAM" id="Phobius"/>
    </source>
</evidence>
<evidence type="ECO:0000256" key="5">
    <source>
        <dbReference type="ARBA" id="ARBA00023136"/>
    </source>
</evidence>
<dbReference type="GO" id="GO:0015171">
    <property type="term" value="F:amino acid transmembrane transporter activity"/>
    <property type="evidence" value="ECO:0007669"/>
    <property type="project" value="TreeGrafter"/>
</dbReference>
<keyword evidence="2" id="KW-1003">Cell membrane</keyword>
<evidence type="ECO:0000256" key="4">
    <source>
        <dbReference type="ARBA" id="ARBA00022989"/>
    </source>
</evidence>
<evidence type="ECO:0000256" key="3">
    <source>
        <dbReference type="ARBA" id="ARBA00022692"/>
    </source>
</evidence>
<proteinExistence type="predicted"/>
<keyword evidence="8" id="KW-1185">Reference proteome</keyword>
<comment type="subcellular location">
    <subcellularLocation>
        <location evidence="1">Cell membrane</location>
        <topology evidence="1">Multi-pass membrane protein</topology>
    </subcellularLocation>
</comment>
<dbReference type="PANTHER" id="PTHR30086:SF20">
    <property type="entry name" value="ARGININE EXPORTER PROTEIN ARGO-RELATED"/>
    <property type="match status" value="1"/>
</dbReference>
<dbReference type="Pfam" id="PF01810">
    <property type="entry name" value="LysE"/>
    <property type="match status" value="1"/>
</dbReference>
<dbReference type="Proteomes" id="UP000595095">
    <property type="component" value="Chromosome"/>
</dbReference>
<accession>A0A7S9DV34</accession>
<dbReference type="AlphaFoldDB" id="A0A7S9DV34"/>
<keyword evidence="5 6" id="KW-0472">Membrane</keyword>
<keyword evidence="4 6" id="KW-1133">Transmembrane helix</keyword>
<dbReference type="InterPro" id="IPR001123">
    <property type="entry name" value="LeuE-type"/>
</dbReference>
<evidence type="ECO:0000256" key="2">
    <source>
        <dbReference type="ARBA" id="ARBA00022475"/>
    </source>
</evidence>
<evidence type="ECO:0000313" key="7">
    <source>
        <dbReference type="EMBL" id="QPG04448.1"/>
    </source>
</evidence>
<reference evidence="7 8" key="1">
    <citation type="submission" date="2020-11" db="EMBL/GenBank/DDBJ databases">
        <title>Complete genome sequence for Salinimonas sp. strain G2-b.</title>
        <authorList>
            <person name="Park S.-J."/>
        </authorList>
    </citation>
    <scope>NUCLEOTIDE SEQUENCE [LARGE SCALE GENOMIC DNA]</scope>
    <source>
        <strain evidence="7 8">G2-b</strain>
    </source>
</reference>
<name>A0A7S9DV34_9ALTE</name>
<sequence>MQLWLGEKLWLDGWHNGYRGVAGALKPPGIWVFKPVIIRPHNQAQTNSISAAYAQCISWIGGWHRVVTGFTRAGSYRAGRGARNLPDLEWVALLCGQPVRAMIAAGMGLAVLFATFAGLKLAFQIAGGLFMVYVAWELSSAPASSNNVREAAKHAPSLVNGLTLSVLNPKAYIAFMATFSQFMLPFSSASMSLALTGFLCLLLVVVIDFVGLSCGRLIAPSYRAILSRWYCKKPAMGGLYVFGLA</sequence>
<keyword evidence="3 6" id="KW-0812">Transmembrane</keyword>
<evidence type="ECO:0000313" key="8">
    <source>
        <dbReference type="Proteomes" id="UP000595095"/>
    </source>
</evidence>
<feature type="transmembrane region" description="Helical" evidence="6">
    <location>
        <begin position="109"/>
        <end position="136"/>
    </location>
</feature>
<dbReference type="GO" id="GO:0005886">
    <property type="term" value="C:plasma membrane"/>
    <property type="evidence" value="ECO:0007669"/>
    <property type="project" value="UniProtKB-SubCell"/>
</dbReference>
<organism evidence="7 8">
    <name type="scientific">Salinimonas marina</name>
    <dbReference type="NCBI Taxonomy" id="2785918"/>
    <lineage>
        <taxon>Bacteria</taxon>
        <taxon>Pseudomonadati</taxon>
        <taxon>Pseudomonadota</taxon>
        <taxon>Gammaproteobacteria</taxon>
        <taxon>Alteromonadales</taxon>
        <taxon>Alteromonadaceae</taxon>
        <taxon>Alteromonas/Salinimonas group</taxon>
        <taxon>Salinimonas</taxon>
    </lineage>
</organism>
<gene>
    <name evidence="7" type="ORF">IT774_09275</name>
</gene>